<dbReference type="AlphaFoldDB" id="A0A2V2LAZ8"/>
<reference evidence="1 2" key="1">
    <citation type="submission" date="2018-05" db="EMBL/GenBank/DDBJ databases">
        <title>Rhodobacteraceae gen. nov., sp. nov. isolated from sea water.</title>
        <authorList>
            <person name="Ren Y."/>
        </authorList>
    </citation>
    <scope>NUCLEOTIDE SEQUENCE [LARGE SCALE GENOMIC DNA]</scope>
    <source>
        <strain evidence="1 2">TG-679</strain>
    </source>
</reference>
<evidence type="ECO:0000313" key="2">
    <source>
        <dbReference type="Proteomes" id="UP000245680"/>
    </source>
</evidence>
<accession>A0A2V2LAZ8</accession>
<comment type="caution">
    <text evidence="1">The sequence shown here is derived from an EMBL/GenBank/DDBJ whole genome shotgun (WGS) entry which is preliminary data.</text>
</comment>
<sequence>MYSMEGIGPDTTCAVAIHISGDPSVVYFSGKVGYETLIKRVGGSANAARDIINGQLNRFLASTEGGGFTMSQITKRGVAKHQRGAVNCAEPKVYFHIKHIKNADPRNYVLIPFRKDVGGVSYNPPCENCARWVYGTFHARTNELSRFAG</sequence>
<keyword evidence="2" id="KW-1185">Reference proteome</keyword>
<gene>
    <name evidence="1" type="ORF">DKT77_12660</name>
</gene>
<name>A0A2V2LAZ8_9RHOB</name>
<dbReference type="Proteomes" id="UP000245680">
    <property type="component" value="Unassembled WGS sequence"/>
</dbReference>
<proteinExistence type="predicted"/>
<evidence type="ECO:0000313" key="1">
    <source>
        <dbReference type="EMBL" id="PWR02382.1"/>
    </source>
</evidence>
<protein>
    <submittedName>
        <fullName evidence="1">Uncharacterized protein</fullName>
    </submittedName>
</protein>
<dbReference type="EMBL" id="QGKU01000038">
    <property type="protein sequence ID" value="PWR02382.1"/>
    <property type="molecule type" value="Genomic_DNA"/>
</dbReference>
<organism evidence="1 2">
    <name type="scientific">Meridianimarinicoccus roseus</name>
    <dbReference type="NCBI Taxonomy" id="2072018"/>
    <lineage>
        <taxon>Bacteria</taxon>
        <taxon>Pseudomonadati</taxon>
        <taxon>Pseudomonadota</taxon>
        <taxon>Alphaproteobacteria</taxon>
        <taxon>Rhodobacterales</taxon>
        <taxon>Paracoccaceae</taxon>
        <taxon>Meridianimarinicoccus</taxon>
    </lineage>
</organism>